<dbReference type="InterPro" id="IPR011004">
    <property type="entry name" value="Trimer_LpxA-like_sf"/>
</dbReference>
<dbReference type="HAMAP" id="MF_00523">
    <property type="entry name" value="LpxD"/>
    <property type="match status" value="1"/>
</dbReference>
<evidence type="ECO:0000256" key="3">
    <source>
        <dbReference type="ARBA" id="ARBA00022679"/>
    </source>
</evidence>
<comment type="function">
    <text evidence="7">Catalyzes the N-acylation of UDP-3-O-acylglucosamine using 3-hydroxyacyl-ACP as the acyl donor. Is involved in the biosynthesis of lipid A, a phosphorylated glycolipid that anchors the lipopolysaccharide to the outer membrane of the cell.</text>
</comment>
<keyword evidence="2 7" id="KW-0441">Lipid A biosynthesis</keyword>
<dbReference type="RefSeq" id="WP_063357027.1">
    <property type="nucleotide sequence ID" value="NZ_AQHB01000016.1"/>
</dbReference>
<dbReference type="InterPro" id="IPR020573">
    <property type="entry name" value="UDP_GlcNAc_AcTrfase_non-rep"/>
</dbReference>
<evidence type="ECO:0000256" key="7">
    <source>
        <dbReference type="HAMAP-Rule" id="MF_00523"/>
    </source>
</evidence>
<comment type="pathway">
    <text evidence="7">Bacterial outer membrane biogenesis; LPS lipid A biosynthesis.</text>
</comment>
<feature type="domain" description="UDP-3-O-[3-hydroxymyristoyl] glucosamine N-acyltransferase non-repeat region" evidence="8">
    <location>
        <begin position="24"/>
        <end position="89"/>
    </location>
</feature>
<dbReference type="UniPathway" id="UPA00973"/>
<comment type="subunit">
    <text evidence="7">Homotrimer.</text>
</comment>
<dbReference type="Gene3D" id="2.160.10.10">
    <property type="entry name" value="Hexapeptide repeat proteins"/>
    <property type="match status" value="1"/>
</dbReference>
<protein>
    <recommendedName>
        <fullName evidence="7">UDP-3-O-acylglucosamine N-acyltransferase</fullName>
        <ecNumber evidence="7">2.3.1.191</ecNumber>
    </recommendedName>
</protein>
<dbReference type="Pfam" id="PF00132">
    <property type="entry name" value="Hexapep"/>
    <property type="match status" value="2"/>
</dbReference>
<keyword evidence="3 7" id="KW-0808">Transferase</keyword>
<dbReference type="Gene3D" id="1.20.5.170">
    <property type="match status" value="1"/>
</dbReference>
<dbReference type="PANTHER" id="PTHR43378:SF2">
    <property type="entry name" value="UDP-3-O-ACYLGLUCOSAMINE N-ACYLTRANSFERASE 1, MITOCHONDRIAL-RELATED"/>
    <property type="match status" value="1"/>
</dbReference>
<dbReference type="InterPro" id="IPR007691">
    <property type="entry name" value="LpxD"/>
</dbReference>
<dbReference type="PROSITE" id="PS00101">
    <property type="entry name" value="HEXAPEP_TRANSFERASES"/>
    <property type="match status" value="1"/>
</dbReference>
<dbReference type="NCBIfam" id="TIGR01853">
    <property type="entry name" value="lipid_A_lpxD"/>
    <property type="match status" value="1"/>
</dbReference>
<proteinExistence type="inferred from homology"/>
<keyword evidence="10" id="KW-1185">Reference proteome</keyword>
<dbReference type="CDD" id="cd03352">
    <property type="entry name" value="LbH_LpxD"/>
    <property type="match status" value="1"/>
</dbReference>
<comment type="similarity">
    <text evidence="7">Belongs to the transferase hexapeptide repeat family. LpxD subfamily.</text>
</comment>
<dbReference type="NCBIfam" id="NF002060">
    <property type="entry name" value="PRK00892.1"/>
    <property type="match status" value="1"/>
</dbReference>
<evidence type="ECO:0000313" key="10">
    <source>
        <dbReference type="Proteomes" id="UP000076643"/>
    </source>
</evidence>
<keyword evidence="5 7" id="KW-0443">Lipid metabolism</keyword>
<evidence type="ECO:0000256" key="1">
    <source>
        <dbReference type="ARBA" id="ARBA00022516"/>
    </source>
</evidence>
<dbReference type="SUPFAM" id="SSF51161">
    <property type="entry name" value="Trimeric LpxA-like enzymes"/>
    <property type="match status" value="1"/>
</dbReference>
<dbReference type="GO" id="GO:0016410">
    <property type="term" value="F:N-acyltransferase activity"/>
    <property type="evidence" value="ECO:0007669"/>
    <property type="project" value="InterPro"/>
</dbReference>
<evidence type="ECO:0000313" key="9">
    <source>
        <dbReference type="EMBL" id="KZN32914.1"/>
    </source>
</evidence>
<dbReference type="STRING" id="43657.S4054249_06665"/>
<dbReference type="PATRIC" id="fig|1365250.3.peg.3942"/>
<comment type="catalytic activity">
    <reaction evidence="7">
        <text>a UDP-3-O-[(3R)-3-hydroxyacyl]-alpha-D-glucosamine + a (3R)-hydroxyacyl-[ACP] = a UDP-2-N,3-O-bis[(3R)-3-hydroxyacyl]-alpha-D-glucosamine + holo-[ACP] + H(+)</text>
        <dbReference type="Rhea" id="RHEA:53836"/>
        <dbReference type="Rhea" id="RHEA-COMP:9685"/>
        <dbReference type="Rhea" id="RHEA-COMP:9945"/>
        <dbReference type="ChEBI" id="CHEBI:15378"/>
        <dbReference type="ChEBI" id="CHEBI:64479"/>
        <dbReference type="ChEBI" id="CHEBI:78827"/>
        <dbReference type="ChEBI" id="CHEBI:137740"/>
        <dbReference type="ChEBI" id="CHEBI:137748"/>
        <dbReference type="EC" id="2.3.1.191"/>
    </reaction>
</comment>
<evidence type="ECO:0000259" key="8">
    <source>
        <dbReference type="Pfam" id="PF04613"/>
    </source>
</evidence>
<evidence type="ECO:0000256" key="4">
    <source>
        <dbReference type="ARBA" id="ARBA00022737"/>
    </source>
</evidence>
<dbReference type="EMBL" id="AUYB01000126">
    <property type="protein sequence ID" value="KZN32914.1"/>
    <property type="molecule type" value="Genomic_DNA"/>
</dbReference>
<evidence type="ECO:0000256" key="6">
    <source>
        <dbReference type="ARBA" id="ARBA00023315"/>
    </source>
</evidence>
<dbReference type="Pfam" id="PF04613">
    <property type="entry name" value="LpxD"/>
    <property type="match status" value="1"/>
</dbReference>
<accession>A0A166VIP9</accession>
<feature type="active site" description="Proton acceptor" evidence="7">
    <location>
        <position position="240"/>
    </location>
</feature>
<dbReference type="EC" id="2.3.1.191" evidence="7"/>
<dbReference type="FunFam" id="2.160.10.10:FF:000005">
    <property type="entry name" value="UDP-3-O-(3-hydroxymyristoyl)glucosamine N-acyltransferase"/>
    <property type="match status" value="1"/>
</dbReference>
<dbReference type="Proteomes" id="UP000076643">
    <property type="component" value="Unassembled WGS sequence"/>
</dbReference>
<dbReference type="GO" id="GO:0016020">
    <property type="term" value="C:membrane"/>
    <property type="evidence" value="ECO:0007669"/>
    <property type="project" value="GOC"/>
</dbReference>
<dbReference type="GO" id="GO:0009245">
    <property type="term" value="P:lipid A biosynthetic process"/>
    <property type="evidence" value="ECO:0007669"/>
    <property type="project" value="UniProtKB-UniRule"/>
</dbReference>
<dbReference type="InterPro" id="IPR018357">
    <property type="entry name" value="Hexapep_transf_CS"/>
</dbReference>
<evidence type="ECO:0000256" key="2">
    <source>
        <dbReference type="ARBA" id="ARBA00022556"/>
    </source>
</evidence>
<dbReference type="AlphaFoldDB" id="A0A166VIP9"/>
<name>A0A166VIP9_9GAMM</name>
<gene>
    <name evidence="7" type="primary">lpxD</name>
    <name evidence="9" type="ORF">N475_20555</name>
</gene>
<dbReference type="PANTHER" id="PTHR43378">
    <property type="entry name" value="UDP-3-O-ACYLGLUCOSAMINE N-ACYLTRANSFERASE"/>
    <property type="match status" value="1"/>
</dbReference>
<keyword evidence="6 7" id="KW-0012">Acyltransferase</keyword>
<dbReference type="InterPro" id="IPR001451">
    <property type="entry name" value="Hexapep"/>
</dbReference>
<keyword evidence="4 7" id="KW-0677">Repeat</keyword>
<comment type="caution">
    <text evidence="9">The sequence shown here is derived from an EMBL/GenBank/DDBJ whole genome shotgun (WGS) entry which is preliminary data.</text>
</comment>
<dbReference type="Gene3D" id="3.40.1390.10">
    <property type="entry name" value="MurE/MurF, N-terminal domain"/>
    <property type="match status" value="1"/>
</dbReference>
<sequence>MTKQYTLSQLAEYLGASLEGNADQPIVKIATLLNAKNQDIAFLANKKYRNQLESTEAGAVILSADEAEYFAGNKLICENPYVAYAKLAQYMDTTPSAASSIHSSACIDEEASLGQSVKIAANAVIESGAVIGDNVEIGAGCFIGKNARIGANTKLWANVTIYHDVVIGEKCLFQSGAVIGSDGFGYANESGEWVKIPQIGTVIIGDRVEVGACTSIDRGAIDDTIIHDNVILDNQIQIAHNVEIGYGTAIAGCSVMAGSVKIGKYCQIGGMVAINGHNEVCDGVIITGMSMVTKGISQPGIYSSGMPHTTNKEWRKNIAHLRNLSDFKARIKALESLTEQLQHTDK</sequence>
<organism evidence="9 10">
    <name type="scientific">Pseudoalteromonas luteoviolacea DSM 6061</name>
    <dbReference type="NCBI Taxonomy" id="1365250"/>
    <lineage>
        <taxon>Bacteria</taxon>
        <taxon>Pseudomonadati</taxon>
        <taxon>Pseudomonadota</taxon>
        <taxon>Gammaproteobacteria</taxon>
        <taxon>Alteromonadales</taxon>
        <taxon>Pseudoalteromonadaceae</taxon>
        <taxon>Pseudoalteromonas</taxon>
    </lineage>
</organism>
<evidence type="ECO:0000256" key="5">
    <source>
        <dbReference type="ARBA" id="ARBA00023098"/>
    </source>
</evidence>
<dbReference type="GO" id="GO:0103118">
    <property type="term" value="F:UDP-3-O-[(3R)-3-hydroxyacyl]-glucosamine N-acyltransferase activity"/>
    <property type="evidence" value="ECO:0007669"/>
    <property type="project" value="UniProtKB-EC"/>
</dbReference>
<reference evidence="9 10" key="1">
    <citation type="submission" date="2013-07" db="EMBL/GenBank/DDBJ databases">
        <title>Comparative Genomic and Metabolomic Analysis of Twelve Strains of Pseudoalteromonas luteoviolacea.</title>
        <authorList>
            <person name="Vynne N.G."/>
            <person name="Mansson M."/>
            <person name="Gram L."/>
        </authorList>
    </citation>
    <scope>NUCLEOTIDE SEQUENCE [LARGE SCALE GENOMIC DNA]</scope>
    <source>
        <strain evidence="9 10">DSM 6061</strain>
    </source>
</reference>
<keyword evidence="1 7" id="KW-0444">Lipid biosynthesis</keyword>